<dbReference type="InterPro" id="IPR009068">
    <property type="entry name" value="uS15_NS1_RNA-bd_sf"/>
</dbReference>
<proteinExistence type="inferred from homology"/>
<dbReference type="GO" id="GO:0003735">
    <property type="term" value="F:structural constituent of ribosome"/>
    <property type="evidence" value="ECO:0007669"/>
    <property type="project" value="InterPro"/>
</dbReference>
<dbReference type="HAMAP" id="MF_01343_B">
    <property type="entry name" value="Ribosomal_uS15_B"/>
    <property type="match status" value="1"/>
</dbReference>
<dbReference type="InterPro" id="IPR005290">
    <property type="entry name" value="Ribosomal_uS15_bac-type"/>
</dbReference>
<dbReference type="SMART" id="SM01387">
    <property type="entry name" value="Ribosomal_S15"/>
    <property type="match status" value="1"/>
</dbReference>
<evidence type="ECO:0000256" key="2">
    <source>
        <dbReference type="ARBA" id="ARBA00022980"/>
    </source>
</evidence>
<keyword evidence="2" id="KW-0689">Ribosomal protein</keyword>
<evidence type="ECO:0000313" key="5">
    <source>
        <dbReference type="Proteomes" id="UP001216638"/>
    </source>
</evidence>
<dbReference type="GO" id="GO:0006412">
    <property type="term" value="P:translation"/>
    <property type="evidence" value="ECO:0007669"/>
    <property type="project" value="InterPro"/>
</dbReference>
<sequence>MFRAIAGRAQAVLGARAALPRESIAAIHTSVPVMESKRRRAARLRRNANLQRHEIMERLFQLSKPDPVLAHQLNDEGYAYWNNSELAKIILSKEEVWGLTEDRRGKLVPVEPTARPDDAQVDAEASTYGGPRRLNFGLSVNDRRTLFQSLPRVMTEDRVLDAASIHVGRDQGAEVLAAEHAQSEAEQQQSADALARILDLRNASGKGIQVENTRRIVQHFGARPDGQGLDTGSPEVQAAILTYRIRNLAEHLGNARKDNSNRRSMTKLVHKRAKILRYLKSRDPIRYQAFLPRIGVEARAVEGEVVVPGMPKVKRI</sequence>
<name>A0AAF0DRL4_9BASI</name>
<dbReference type="PANTHER" id="PTHR23321:SF26">
    <property type="entry name" value="SMALL RIBOSOMAL SUBUNIT PROTEIN US15M"/>
    <property type="match status" value="1"/>
</dbReference>
<dbReference type="AlphaFoldDB" id="A0AAF0DRL4"/>
<keyword evidence="5" id="KW-1185">Reference proteome</keyword>
<dbReference type="Gene3D" id="1.10.287.10">
    <property type="entry name" value="S15/NS1, RNA-binding"/>
    <property type="match status" value="1"/>
</dbReference>
<dbReference type="CDD" id="cd00353">
    <property type="entry name" value="Ribosomal_S15p_S13e"/>
    <property type="match status" value="1"/>
</dbReference>
<organism evidence="4 5">
    <name type="scientific">Malassezia brasiliensis</name>
    <dbReference type="NCBI Taxonomy" id="1821822"/>
    <lineage>
        <taxon>Eukaryota</taxon>
        <taxon>Fungi</taxon>
        <taxon>Dikarya</taxon>
        <taxon>Basidiomycota</taxon>
        <taxon>Ustilaginomycotina</taxon>
        <taxon>Malasseziomycetes</taxon>
        <taxon>Malasseziales</taxon>
        <taxon>Malasseziaceae</taxon>
        <taxon>Malassezia</taxon>
    </lineage>
</organism>
<evidence type="ECO:0000256" key="1">
    <source>
        <dbReference type="ARBA" id="ARBA00008434"/>
    </source>
</evidence>
<dbReference type="Pfam" id="PF00312">
    <property type="entry name" value="Ribosomal_S15"/>
    <property type="match status" value="1"/>
</dbReference>
<dbReference type="PANTHER" id="PTHR23321">
    <property type="entry name" value="RIBOSOMAL PROTEIN S15, BACTERIAL AND ORGANELLAR"/>
    <property type="match status" value="1"/>
</dbReference>
<dbReference type="GO" id="GO:1990904">
    <property type="term" value="C:ribonucleoprotein complex"/>
    <property type="evidence" value="ECO:0007669"/>
    <property type="project" value="UniProtKB-KW"/>
</dbReference>
<evidence type="ECO:0000313" key="4">
    <source>
        <dbReference type="EMBL" id="WFC94122.1"/>
    </source>
</evidence>
<keyword evidence="3" id="KW-0687">Ribonucleoprotein</keyword>
<dbReference type="InterPro" id="IPR000589">
    <property type="entry name" value="Ribosomal_uS15"/>
</dbReference>
<dbReference type="Proteomes" id="UP001216638">
    <property type="component" value="Chromosome 1"/>
</dbReference>
<protein>
    <recommendedName>
        <fullName evidence="6">Ribosomal protein S15</fullName>
    </recommendedName>
</protein>
<evidence type="ECO:0008006" key="6">
    <source>
        <dbReference type="Google" id="ProtNLM"/>
    </source>
</evidence>
<dbReference type="GO" id="GO:0005840">
    <property type="term" value="C:ribosome"/>
    <property type="evidence" value="ECO:0007669"/>
    <property type="project" value="UniProtKB-KW"/>
</dbReference>
<accession>A0AAF0DRL4</accession>
<gene>
    <name evidence="4" type="ORF">MBRA1_000754</name>
</gene>
<reference evidence="4" key="1">
    <citation type="submission" date="2023-03" db="EMBL/GenBank/DDBJ databases">
        <title>Mating type loci evolution in Malassezia.</title>
        <authorList>
            <person name="Coelho M.A."/>
        </authorList>
    </citation>
    <scope>NUCLEOTIDE SEQUENCE</scope>
    <source>
        <strain evidence="4">CBS 14135</strain>
    </source>
</reference>
<dbReference type="NCBIfam" id="TIGR00952">
    <property type="entry name" value="S15_bact"/>
    <property type="match status" value="1"/>
</dbReference>
<dbReference type="SUPFAM" id="SSF47060">
    <property type="entry name" value="S15/NS1 RNA-binding domain"/>
    <property type="match status" value="1"/>
</dbReference>
<evidence type="ECO:0000256" key="3">
    <source>
        <dbReference type="ARBA" id="ARBA00023274"/>
    </source>
</evidence>
<dbReference type="EMBL" id="CP119951">
    <property type="protein sequence ID" value="WFC94122.1"/>
    <property type="molecule type" value="Genomic_DNA"/>
</dbReference>
<comment type="similarity">
    <text evidence="1">Belongs to the universal ribosomal protein uS15 family.</text>
</comment>
<dbReference type="GO" id="GO:0005737">
    <property type="term" value="C:cytoplasm"/>
    <property type="evidence" value="ECO:0007669"/>
    <property type="project" value="UniProtKB-ARBA"/>
</dbReference>